<dbReference type="Pfam" id="PF01261">
    <property type="entry name" value="AP_endonuc_2"/>
    <property type="match status" value="1"/>
</dbReference>
<organism evidence="2">
    <name type="scientific">marine sediment metagenome</name>
    <dbReference type="NCBI Taxonomy" id="412755"/>
    <lineage>
        <taxon>unclassified sequences</taxon>
        <taxon>metagenomes</taxon>
        <taxon>ecological metagenomes</taxon>
    </lineage>
</organism>
<proteinExistence type="predicted"/>
<evidence type="ECO:0000313" key="2">
    <source>
        <dbReference type="EMBL" id="KKL51388.1"/>
    </source>
</evidence>
<dbReference type="InterPro" id="IPR036237">
    <property type="entry name" value="Xyl_isomerase-like_sf"/>
</dbReference>
<dbReference type="EMBL" id="LAZR01032269">
    <property type="protein sequence ID" value="KKL51388.1"/>
    <property type="molecule type" value="Genomic_DNA"/>
</dbReference>
<reference evidence="2" key="1">
    <citation type="journal article" date="2015" name="Nature">
        <title>Complex archaea that bridge the gap between prokaryotes and eukaryotes.</title>
        <authorList>
            <person name="Spang A."/>
            <person name="Saw J.H."/>
            <person name="Jorgensen S.L."/>
            <person name="Zaremba-Niedzwiedzka K."/>
            <person name="Martijn J."/>
            <person name="Lind A.E."/>
            <person name="van Eijk R."/>
            <person name="Schleper C."/>
            <person name="Guy L."/>
            <person name="Ettema T.J."/>
        </authorList>
    </citation>
    <scope>NUCLEOTIDE SEQUENCE</scope>
</reference>
<dbReference type="GO" id="GO:0006281">
    <property type="term" value="P:DNA repair"/>
    <property type="evidence" value="ECO:0007669"/>
    <property type="project" value="InterPro"/>
</dbReference>
<accession>A0A0F9CPV6</accession>
<dbReference type="SMART" id="SM00518">
    <property type="entry name" value="AP2Ec"/>
    <property type="match status" value="1"/>
</dbReference>
<dbReference type="InterPro" id="IPR001719">
    <property type="entry name" value="AP_endonuc_2"/>
</dbReference>
<dbReference type="InterPro" id="IPR050312">
    <property type="entry name" value="IolE/XylAMocC-like"/>
</dbReference>
<dbReference type="PANTHER" id="PTHR12110">
    <property type="entry name" value="HYDROXYPYRUVATE ISOMERASE"/>
    <property type="match status" value="1"/>
</dbReference>
<feature type="domain" description="Xylose isomerase-like TIM barrel" evidence="1">
    <location>
        <begin position="43"/>
        <end position="275"/>
    </location>
</feature>
<dbReference type="GO" id="GO:0008270">
    <property type="term" value="F:zinc ion binding"/>
    <property type="evidence" value="ECO:0007669"/>
    <property type="project" value="InterPro"/>
</dbReference>
<name>A0A0F9CPV6_9ZZZZ</name>
<dbReference type="Gene3D" id="3.20.20.150">
    <property type="entry name" value="Divalent-metal-dependent TIM barrel enzymes"/>
    <property type="match status" value="1"/>
</dbReference>
<sequence>MELGISSMGHIFDCIRSNEYKNLTDILLEAIKASLEFAEQNKLDICELMLEPPEIFSSENQKKIINICNSFSIKKQIHAPFIDLKMCSYNQLISKASMESCVESAKICDQIGSEILVIHPGSVFGGKFFRTICNEKLIESVKNLLKIVAQIYPNVKICIENMPIRTNYFLSVEEIEIFLKELNRDGIFMTWDTSHSWTCDVNLEALWEKFHKIIKNIHLADNNNKESDKHPALGSAQVNFREIFDLIKKYNYDDALIVEISSAQDLTSSIEFIKKLL</sequence>
<protein>
    <recommendedName>
        <fullName evidence="1">Xylose isomerase-like TIM barrel domain-containing protein</fullName>
    </recommendedName>
</protein>
<evidence type="ECO:0000259" key="1">
    <source>
        <dbReference type="Pfam" id="PF01261"/>
    </source>
</evidence>
<dbReference type="InterPro" id="IPR013022">
    <property type="entry name" value="Xyl_isomerase-like_TIM-brl"/>
</dbReference>
<dbReference type="PANTHER" id="PTHR12110:SF21">
    <property type="entry name" value="XYLOSE ISOMERASE-LIKE TIM BARREL DOMAIN-CONTAINING PROTEIN"/>
    <property type="match status" value="1"/>
</dbReference>
<comment type="caution">
    <text evidence="2">The sequence shown here is derived from an EMBL/GenBank/DDBJ whole genome shotgun (WGS) entry which is preliminary data.</text>
</comment>
<dbReference type="AlphaFoldDB" id="A0A0F9CPV6"/>
<dbReference type="SUPFAM" id="SSF51658">
    <property type="entry name" value="Xylose isomerase-like"/>
    <property type="match status" value="1"/>
</dbReference>
<gene>
    <name evidence="2" type="ORF">LCGC14_2295980</name>
</gene>
<dbReference type="GO" id="GO:0003677">
    <property type="term" value="F:DNA binding"/>
    <property type="evidence" value="ECO:0007669"/>
    <property type="project" value="InterPro"/>
</dbReference>